<accession>A0ABQ4ZFV1</accession>
<sequence length="1126" mass="124428">MAPSPEGVASPHNQVGSSPEGNDTLPFTHAGGNPYRPRQDSNLRPCLGGVLSCQCKIGTKASLLTQQSLNQWTKVTIMPLWCSFFCHASFRWTRMEGVFWIRGLDGKIKGVLVRVSLFVFSRRVVVLRVPFLALVFDIRLSFSLLYAFSLLVAPLALCCPLRKATACNSYTYFKTPTTLTLNLCFCSNSSCQCKQLKSLPRLLDNNRYSQSFPVHKLDIDECLLAFLRSQSAAVTVGHWLSLLLKAADVEAARGHKGSSKIRVEAFMTLRVLVAKVGTADQLTFFLPGVVSQIGKVLHVSKTMISGAAGSMEAMDQALRALTEFLMIVLQDEANISSLDDSDIDLNMDKSPLSFLEELRHLKKQDHGQIVEKKSIQESSQSDVKKSLHVERTKDWIMTASSHVNKLLSATFPHLCVHPAKRECLCALVCDDDEEVSEAAQMLFEKLPEVVVGGEQSLAHSQKLLVLIYYSGPQLVKDRLLHSPVTAARFFDTLTLCLSQNSVFSGSLDKLLLERPSSVGYLRSITEMKATTIFENGKTASVESNAYEDPNSYKIQNEYDLPRMPTWFSSSGNQKLCQSLAGILRLVSLSLIIGKLVRQASTAVCILNEMVFGLSDQAVLIDGIGIFNLTLKGDFVSSGFLHSSLYVLLENLICSNFQIKRASDAVLHVISATSNYPTVGHLVLANSDYVIDSICRQLRHLDLNPHVPSVLAAILSYIGVAHKILPLMEEPMRSISQELEILGRHQHPELTTSFLKAVAEIAKASKLEACSFPSQAETYHKRVKSELSNLERKTVNRVDDGDHSSLEEDADKYKDQLEAVFFKLKESKSYRRTVGSISISCITASTPLLSSLKQTACLIALDIVEDGIVALAEVEESYKQETRTREVLVEALQSHSLHDLADTLDAENDGTDENRLLPAMNKIWPFLIACIQNRKPLTTRRCAAVISRSVQICGGDFFSRRFHTDGSHLWKLVGASPFQKKPMNFKERRVLQLPYRSGSMPSEDEPTAEISDLKVQVAVLEMIAEISGNKKSASAFESVVKKVSGIVVGIACSGVGGLRDASVNALRGLASIDPDLIWLLLADVYYSKNKEAVSSLPPVEDLPPLFCHHILQLCRRLSSPKSYLIVQ</sequence>
<dbReference type="Pfam" id="PF24181">
    <property type="entry name" value="TPR_TTI1_C"/>
    <property type="match status" value="1"/>
</dbReference>
<comment type="caution">
    <text evidence="4">The sequence shown here is derived from an EMBL/GenBank/DDBJ whole genome shotgun (WGS) entry which is preliminary data.</text>
</comment>
<keyword evidence="5" id="KW-1185">Reference proteome</keyword>
<evidence type="ECO:0000313" key="4">
    <source>
        <dbReference type="EMBL" id="GJS89074.1"/>
    </source>
</evidence>
<feature type="domain" description="TTI1 N-terminal TPR" evidence="2">
    <location>
        <begin position="228"/>
        <end position="411"/>
    </location>
</feature>
<dbReference type="Pfam" id="PF21547">
    <property type="entry name" value="TTI1"/>
    <property type="match status" value="1"/>
</dbReference>
<evidence type="ECO:0000313" key="5">
    <source>
        <dbReference type="Proteomes" id="UP001151760"/>
    </source>
</evidence>
<evidence type="ECO:0000259" key="2">
    <source>
        <dbReference type="Pfam" id="PF24173"/>
    </source>
</evidence>
<protein>
    <submittedName>
        <fullName evidence="4">TELO2-interacting protein 1</fullName>
    </submittedName>
</protein>
<organism evidence="4 5">
    <name type="scientific">Tanacetum coccineum</name>
    <dbReference type="NCBI Taxonomy" id="301880"/>
    <lineage>
        <taxon>Eukaryota</taxon>
        <taxon>Viridiplantae</taxon>
        <taxon>Streptophyta</taxon>
        <taxon>Embryophyta</taxon>
        <taxon>Tracheophyta</taxon>
        <taxon>Spermatophyta</taxon>
        <taxon>Magnoliopsida</taxon>
        <taxon>eudicotyledons</taxon>
        <taxon>Gunneridae</taxon>
        <taxon>Pentapetalae</taxon>
        <taxon>asterids</taxon>
        <taxon>campanulids</taxon>
        <taxon>Asterales</taxon>
        <taxon>Asteraceae</taxon>
        <taxon>Asteroideae</taxon>
        <taxon>Anthemideae</taxon>
        <taxon>Anthemidinae</taxon>
        <taxon>Tanacetum</taxon>
    </lineage>
</organism>
<dbReference type="InterPro" id="IPR057567">
    <property type="entry name" value="TPR_TTI1_C"/>
</dbReference>
<reference evidence="4" key="2">
    <citation type="submission" date="2022-01" db="EMBL/GenBank/DDBJ databases">
        <authorList>
            <person name="Yamashiro T."/>
            <person name="Shiraishi A."/>
            <person name="Satake H."/>
            <person name="Nakayama K."/>
        </authorList>
    </citation>
    <scope>NUCLEOTIDE SEQUENCE</scope>
</reference>
<reference evidence="4" key="1">
    <citation type="journal article" date="2022" name="Int. J. Mol. Sci.">
        <title>Draft Genome of Tanacetum Coccineum: Genomic Comparison of Closely Related Tanacetum-Family Plants.</title>
        <authorList>
            <person name="Yamashiro T."/>
            <person name="Shiraishi A."/>
            <person name="Nakayama K."/>
            <person name="Satake H."/>
        </authorList>
    </citation>
    <scope>NUCLEOTIDE SEQUENCE</scope>
</reference>
<dbReference type="InterPro" id="IPR049362">
    <property type="entry name" value="TTI1_rpt"/>
</dbReference>
<evidence type="ECO:0000256" key="1">
    <source>
        <dbReference type="SAM" id="MobiDB-lite"/>
    </source>
</evidence>
<dbReference type="InterPro" id="IPR016024">
    <property type="entry name" value="ARM-type_fold"/>
</dbReference>
<dbReference type="Pfam" id="PF24173">
    <property type="entry name" value="TPR_TTI1_N"/>
    <property type="match status" value="1"/>
</dbReference>
<dbReference type="PANTHER" id="PTHR18460">
    <property type="entry name" value="TEL2 INTERACTING PROTEIN 1 TTI1 FAMILY MEMBER"/>
    <property type="match status" value="1"/>
</dbReference>
<dbReference type="InterPro" id="IPR052587">
    <property type="entry name" value="TELO2-interacting_protein_1"/>
</dbReference>
<dbReference type="InterPro" id="IPR057566">
    <property type="entry name" value="TPR_TTI1_N"/>
</dbReference>
<proteinExistence type="predicted"/>
<feature type="domain" description="TTI1 C-terminal TPR" evidence="3">
    <location>
        <begin position="775"/>
        <end position="964"/>
    </location>
</feature>
<gene>
    <name evidence="4" type="ORF">Tco_0771710</name>
</gene>
<dbReference type="Proteomes" id="UP001151760">
    <property type="component" value="Unassembled WGS sequence"/>
</dbReference>
<evidence type="ECO:0000259" key="3">
    <source>
        <dbReference type="Pfam" id="PF24181"/>
    </source>
</evidence>
<name>A0ABQ4ZFV1_9ASTR</name>
<dbReference type="EMBL" id="BQNB010011323">
    <property type="protein sequence ID" value="GJS89074.1"/>
    <property type="molecule type" value="Genomic_DNA"/>
</dbReference>
<dbReference type="SUPFAM" id="SSF48371">
    <property type="entry name" value="ARM repeat"/>
    <property type="match status" value="1"/>
</dbReference>
<feature type="region of interest" description="Disordered" evidence="1">
    <location>
        <begin position="1"/>
        <end position="31"/>
    </location>
</feature>
<feature type="compositionally biased region" description="Polar residues" evidence="1">
    <location>
        <begin position="11"/>
        <end position="21"/>
    </location>
</feature>
<dbReference type="PANTHER" id="PTHR18460:SF3">
    <property type="entry name" value="TELO2-INTERACTING PROTEIN 1 HOMOLOG"/>
    <property type="match status" value="1"/>
</dbReference>